<comment type="caution">
    <text evidence="1">The sequence shown here is derived from an EMBL/GenBank/DDBJ whole genome shotgun (WGS) entry which is preliminary data.</text>
</comment>
<dbReference type="AlphaFoldDB" id="A0A6L6UA94"/>
<organism evidence="1 2">
    <name type="scientific">Winogradskyella endarachnes</name>
    <dbReference type="NCBI Taxonomy" id="2681965"/>
    <lineage>
        <taxon>Bacteria</taxon>
        <taxon>Pseudomonadati</taxon>
        <taxon>Bacteroidota</taxon>
        <taxon>Flavobacteriia</taxon>
        <taxon>Flavobacteriales</taxon>
        <taxon>Flavobacteriaceae</taxon>
        <taxon>Winogradskyella</taxon>
    </lineage>
</organism>
<reference evidence="1 2" key="1">
    <citation type="submission" date="2019-12" db="EMBL/GenBank/DDBJ databases">
        <authorList>
            <person name="Li J."/>
        </authorList>
    </citation>
    <scope>NUCLEOTIDE SEQUENCE [LARGE SCALE GENOMIC DNA]</scope>
    <source>
        <strain evidence="1 2">HL2-2</strain>
    </source>
</reference>
<dbReference type="EMBL" id="WOWS01000004">
    <property type="protein sequence ID" value="MUU79108.1"/>
    <property type="molecule type" value="Genomic_DNA"/>
</dbReference>
<dbReference type="InterPro" id="IPR021787">
    <property type="entry name" value="DUF3352"/>
</dbReference>
<dbReference type="Gene3D" id="2.20.110.10">
    <property type="entry name" value="Histone H3 K4-specific methyltransferase SET7/9 N-terminal domain"/>
    <property type="match status" value="1"/>
</dbReference>
<name>A0A6L6UA94_9FLAO</name>
<dbReference type="RefSeq" id="WP_157364180.1">
    <property type="nucleotide sequence ID" value="NZ_WOWS01000004.1"/>
</dbReference>
<dbReference type="Pfam" id="PF11832">
    <property type="entry name" value="DUF3352"/>
    <property type="match status" value="1"/>
</dbReference>
<evidence type="ECO:0000313" key="1">
    <source>
        <dbReference type="EMBL" id="MUU79108.1"/>
    </source>
</evidence>
<gene>
    <name evidence="1" type="ORF">GN138_11680</name>
</gene>
<accession>A0A6L6UA94</accession>
<dbReference type="Proteomes" id="UP000478208">
    <property type="component" value="Unassembled WGS sequence"/>
</dbReference>
<proteinExistence type="predicted"/>
<protein>
    <submittedName>
        <fullName evidence="1">DUF3352 domain-containing protein</fullName>
    </submittedName>
</protein>
<dbReference type="SUPFAM" id="SSF82185">
    <property type="entry name" value="Histone H3 K4-specific methyltransferase SET7/9 N-terminal domain"/>
    <property type="match status" value="1"/>
</dbReference>
<sequence>MTKKKTLVVITLLILSLGLYSFYSFYIDNNDNLKSIYLVPEDAVYIIETQDPIDNWDEISKSDIWKHLNTNSYFNELAESLNKIDTIFKKEKSIFNRIGNREILVSAHVYKPKKYDFFYVVDLQKIAKLNILKDHLNTFTNSNYKVSKRKYHNHEIIEIYDVKERETLHISFIKNQMIASYVHTLVEASIDQYLEPKIGRNLEYIEVEKEVGYGDMFRLYVQYKYLEDYLKVFSNEPGAFTKTLSNSLNFSGFNFNVDDNTISANGITNFNDDASLYLKSLQNSGKSSRKITEIAPKQTAFYLSFSFDSFEKFYGNFESVLKEKPEEFKSYLDGTEQVENFLKIDLKKHFVSWIDDEIALVQLHSTVTNSKKDVALILKATDSDDANKNLQFILEQIRRKSPVKFKEVSYKGHSINFMDIKGFFKILLGDLFKEIDKPYFTIIDDYVVFSNHPNTLKSIITSYINDETLANFESFEDFDNNFDSRSTVFAYINSPNLYNSAYNFVDATTKKELRDNKDYFICFSQIGIQLKPEDDLFETKIVVDYEDPETVKTKYKFTDSPIVKKGNSSNKPVEITDDNINKAAVFNIKEIFPSDLTAKKFTKKYYNGKVRFSVELKNGLKHGEYIEYYSNGKLKIKGKYKRDNQDGTWRVFNYKGDVVYKQRF</sequence>
<evidence type="ECO:0000313" key="2">
    <source>
        <dbReference type="Proteomes" id="UP000478208"/>
    </source>
</evidence>
<keyword evidence="2" id="KW-1185">Reference proteome</keyword>